<sequence length="131" mass="14113">MHYFPKLPGHIANFNHITGRLLRDMSAPPSPSGYRAPQGAKQTLSQQLVSKAMMSATVQVQHQLQASISGITGDANERHRQECGARVAGAKTQEAAQQALEAILAERDNGDRVNIQVPGLLQTLVRGAGYD</sequence>
<accession>A0A2H3SJP8</accession>
<proteinExistence type="predicted"/>
<gene>
    <name evidence="1" type="ORF">FRV6_00929</name>
</gene>
<evidence type="ECO:0000313" key="2">
    <source>
        <dbReference type="Proteomes" id="UP000219369"/>
    </source>
</evidence>
<dbReference type="VEuPathDB" id="FungiDB:FOMG_17353"/>
<reference evidence="2" key="1">
    <citation type="submission" date="2016-09" db="EMBL/GenBank/DDBJ databases">
        <authorList>
            <person name="Guldener U."/>
        </authorList>
    </citation>
    <scope>NUCLEOTIDE SEQUENCE [LARGE SCALE GENOMIC DNA]</scope>
    <source>
        <strain evidence="2">V64-1</strain>
    </source>
</reference>
<dbReference type="OrthoDB" id="5085634at2759"/>
<dbReference type="Proteomes" id="UP000219369">
    <property type="component" value="Unassembled WGS sequence"/>
</dbReference>
<organism evidence="1 2">
    <name type="scientific">Fusarium oxysporum</name>
    <name type="common">Fusarium vascular wilt</name>
    <dbReference type="NCBI Taxonomy" id="5507"/>
    <lineage>
        <taxon>Eukaryota</taxon>
        <taxon>Fungi</taxon>
        <taxon>Dikarya</taxon>
        <taxon>Ascomycota</taxon>
        <taxon>Pezizomycotina</taxon>
        <taxon>Sordariomycetes</taxon>
        <taxon>Hypocreomycetidae</taxon>
        <taxon>Hypocreales</taxon>
        <taxon>Nectriaceae</taxon>
        <taxon>Fusarium</taxon>
        <taxon>Fusarium oxysporum species complex</taxon>
    </lineage>
</organism>
<dbReference type="EMBL" id="FMJY01000001">
    <property type="protein sequence ID" value="SCO76717.1"/>
    <property type="molecule type" value="Genomic_DNA"/>
</dbReference>
<name>A0A2H3SJP8_FUSOX</name>
<evidence type="ECO:0000313" key="1">
    <source>
        <dbReference type="EMBL" id="SCO76717.1"/>
    </source>
</evidence>
<protein>
    <submittedName>
        <fullName evidence="1">Uncharacterized protein</fullName>
    </submittedName>
</protein>
<dbReference type="VEuPathDB" id="FungiDB:FOC1_g10006411"/>
<dbReference type="AlphaFoldDB" id="A0A2H3SJP8"/>